<dbReference type="RefSeq" id="WP_345003552.1">
    <property type="nucleotide sequence ID" value="NZ_BAABEK010000014.1"/>
</dbReference>
<dbReference type="Proteomes" id="UP000534286">
    <property type="component" value="Unassembled WGS sequence"/>
</dbReference>
<evidence type="ECO:0000313" key="1">
    <source>
        <dbReference type="EMBL" id="MBB4937990.1"/>
    </source>
</evidence>
<proteinExistence type="predicted"/>
<gene>
    <name evidence="1" type="ORF">FHR32_002295</name>
</gene>
<keyword evidence="2" id="KW-1185">Reference proteome</keyword>
<dbReference type="EMBL" id="JACHJU010000001">
    <property type="protein sequence ID" value="MBB4937990.1"/>
    <property type="molecule type" value="Genomic_DNA"/>
</dbReference>
<comment type="caution">
    <text evidence="1">The sequence shown here is derived from an EMBL/GenBank/DDBJ whole genome shotgun (WGS) entry which is preliminary data.</text>
</comment>
<reference evidence="1 2" key="1">
    <citation type="submission" date="2020-08" db="EMBL/GenBank/DDBJ databases">
        <title>Sequencing the genomes of 1000 actinobacteria strains.</title>
        <authorList>
            <person name="Klenk H.-P."/>
        </authorList>
    </citation>
    <scope>NUCLEOTIDE SEQUENCE [LARGE SCALE GENOMIC DNA]</scope>
    <source>
        <strain evidence="1 2">DSM 43023</strain>
    </source>
</reference>
<sequence>MLSGAKNLDIEHEDLKDAFNRAMTRLDHLGNFWGHDEAGRKFGGAEGGKGYLGAREEARKHVRNIVDSYSATASNLHLNDFTVRAADTAAAESAAMLARLDTEVKSPEIVVPSTRAELG</sequence>
<evidence type="ECO:0000313" key="2">
    <source>
        <dbReference type="Proteomes" id="UP000534286"/>
    </source>
</evidence>
<organism evidence="1 2">
    <name type="scientific">Streptosporangium album</name>
    <dbReference type="NCBI Taxonomy" id="47479"/>
    <lineage>
        <taxon>Bacteria</taxon>
        <taxon>Bacillati</taxon>
        <taxon>Actinomycetota</taxon>
        <taxon>Actinomycetes</taxon>
        <taxon>Streptosporangiales</taxon>
        <taxon>Streptosporangiaceae</taxon>
        <taxon>Streptosporangium</taxon>
    </lineage>
</organism>
<protein>
    <submittedName>
        <fullName evidence="1">Uncharacterized protein</fullName>
    </submittedName>
</protein>
<name>A0A7W7RTR6_9ACTN</name>
<accession>A0A7W7RTR6</accession>
<dbReference type="AlphaFoldDB" id="A0A7W7RTR6"/>